<proteinExistence type="predicted"/>
<accession>A0AAU9WCE6</accession>
<evidence type="ECO:0000313" key="3">
    <source>
        <dbReference type="Proteomes" id="UP001159428"/>
    </source>
</evidence>
<feature type="non-terminal residue" evidence="2">
    <location>
        <position position="463"/>
    </location>
</feature>
<reference evidence="2 3" key="1">
    <citation type="submission" date="2022-05" db="EMBL/GenBank/DDBJ databases">
        <authorList>
            <consortium name="Genoscope - CEA"/>
            <person name="William W."/>
        </authorList>
    </citation>
    <scope>NUCLEOTIDE SEQUENCE [LARGE SCALE GENOMIC DNA]</scope>
</reference>
<dbReference type="AlphaFoldDB" id="A0AAU9WCE6"/>
<sequence length="463" mass="52588">LKLPTLTKATKYNNSVKSKFEVLLQRRQCSDLTIHQLTSDWCGKHRENLSSSFLRSHEVSPGMQKRIPIVSDEKGENNSEEGNARQSLKEKSLNSKLPLSCSILEGQRVNLREKAGFNNAWSPNRDNYRIKHSVFKAFAQQPAVFIREPSPVAGVKIHLKEHEDSFTEAIQAVEKTNALTSAVDTARRVRSNLSLTVTGTNPFKSTIEKETKSADETFNSFYQRASGEREEPKAEAKVKLKSNPILPTITKPRRFCKEDSKDCQDLFQVRYYDCPFQGARKSRNSSHRSGDSKTSRHTSSSDQVNHRDGDGLPRFYQSFVRPLLQATVLEGQRVNLRGKDELDGQETQPPHCPPHNKEIYTPCPQNDSMCEIFVESIQSKISSLKSSDEEMQPIFHLPRVNKYDTSPGNIKTNSVFSVSRDSWVPHRDKYYMNNSAFFQALFQQPLVLLRQPSPVAGIKITLK</sequence>
<keyword evidence="3" id="KW-1185">Reference proteome</keyword>
<dbReference type="Proteomes" id="UP001159428">
    <property type="component" value="Unassembled WGS sequence"/>
</dbReference>
<feature type="region of interest" description="Disordered" evidence="1">
    <location>
        <begin position="67"/>
        <end position="91"/>
    </location>
</feature>
<comment type="caution">
    <text evidence="2">The sequence shown here is derived from an EMBL/GenBank/DDBJ whole genome shotgun (WGS) entry which is preliminary data.</text>
</comment>
<protein>
    <submittedName>
        <fullName evidence="2">Uncharacterized protein</fullName>
    </submittedName>
</protein>
<gene>
    <name evidence="2" type="ORF">PMEA_00002952</name>
</gene>
<evidence type="ECO:0000313" key="2">
    <source>
        <dbReference type="EMBL" id="CAH3109369.1"/>
    </source>
</evidence>
<feature type="region of interest" description="Disordered" evidence="1">
    <location>
        <begin position="278"/>
        <end position="310"/>
    </location>
</feature>
<evidence type="ECO:0000256" key="1">
    <source>
        <dbReference type="SAM" id="MobiDB-lite"/>
    </source>
</evidence>
<feature type="non-terminal residue" evidence="2">
    <location>
        <position position="1"/>
    </location>
</feature>
<dbReference type="EMBL" id="CALNXJ010000011">
    <property type="protein sequence ID" value="CAH3109369.1"/>
    <property type="molecule type" value="Genomic_DNA"/>
</dbReference>
<name>A0AAU9WCE6_9CNID</name>
<organism evidence="2 3">
    <name type="scientific">Pocillopora meandrina</name>
    <dbReference type="NCBI Taxonomy" id="46732"/>
    <lineage>
        <taxon>Eukaryota</taxon>
        <taxon>Metazoa</taxon>
        <taxon>Cnidaria</taxon>
        <taxon>Anthozoa</taxon>
        <taxon>Hexacorallia</taxon>
        <taxon>Scleractinia</taxon>
        <taxon>Astrocoeniina</taxon>
        <taxon>Pocilloporidae</taxon>
        <taxon>Pocillopora</taxon>
    </lineage>
</organism>